<dbReference type="Pfam" id="PF20152">
    <property type="entry name" value="DUF6534"/>
    <property type="match status" value="1"/>
</dbReference>
<feature type="transmembrane region" description="Helical" evidence="1">
    <location>
        <begin position="201"/>
        <end position="229"/>
    </location>
</feature>
<feature type="transmembrane region" description="Helical" evidence="1">
    <location>
        <begin position="20"/>
        <end position="45"/>
    </location>
</feature>
<keyword evidence="1" id="KW-0472">Membrane</keyword>
<dbReference type="InterPro" id="IPR045339">
    <property type="entry name" value="DUF6534"/>
</dbReference>
<evidence type="ECO:0000313" key="4">
    <source>
        <dbReference type="Proteomes" id="UP001218218"/>
    </source>
</evidence>
<dbReference type="PANTHER" id="PTHR40465">
    <property type="entry name" value="CHROMOSOME 1, WHOLE GENOME SHOTGUN SEQUENCE"/>
    <property type="match status" value="1"/>
</dbReference>
<evidence type="ECO:0000313" key="3">
    <source>
        <dbReference type="EMBL" id="KAJ7347969.1"/>
    </source>
</evidence>
<keyword evidence="1" id="KW-0812">Transmembrane</keyword>
<organism evidence="3 4">
    <name type="scientific">Mycena albidolilacea</name>
    <dbReference type="NCBI Taxonomy" id="1033008"/>
    <lineage>
        <taxon>Eukaryota</taxon>
        <taxon>Fungi</taxon>
        <taxon>Dikarya</taxon>
        <taxon>Basidiomycota</taxon>
        <taxon>Agaricomycotina</taxon>
        <taxon>Agaricomycetes</taxon>
        <taxon>Agaricomycetidae</taxon>
        <taxon>Agaricales</taxon>
        <taxon>Marasmiineae</taxon>
        <taxon>Mycenaceae</taxon>
        <taxon>Mycena</taxon>
    </lineage>
</organism>
<dbReference type="PANTHER" id="PTHR40465:SF1">
    <property type="entry name" value="DUF6534 DOMAIN-CONTAINING PROTEIN"/>
    <property type="match status" value="1"/>
</dbReference>
<dbReference type="AlphaFoldDB" id="A0AAD7A255"/>
<accession>A0AAD7A255</accession>
<feature type="transmembrane region" description="Helical" evidence="1">
    <location>
        <begin position="92"/>
        <end position="115"/>
    </location>
</feature>
<dbReference type="Proteomes" id="UP001218218">
    <property type="component" value="Unassembled WGS sequence"/>
</dbReference>
<feature type="transmembrane region" description="Helical" evidence="1">
    <location>
        <begin position="57"/>
        <end position="80"/>
    </location>
</feature>
<gene>
    <name evidence="3" type="ORF">DFH08DRAFT_155387</name>
</gene>
<feature type="transmembrane region" description="Helical" evidence="1">
    <location>
        <begin position="127"/>
        <end position="147"/>
    </location>
</feature>
<sequence length="339" mass="37523">MATLPPLPIVAVPKFDATLGALLIGGLVATALYGMTVLQTFTFFVGDTTDRVSHKALIAFLFVLDTFDTLLNGHILYFYLVTNYLAPQAIAIPVWSLIIHVAATSLSNFIVRSAFTRRVYRLSNGNIPGTLWIISLSILDLICGLIITAKAFKLKTFFEVEGISTLMYLNFAAGTSSDLSVALALCYLLRGSRTGFQRTDSLIGVLMMYTVNTGLLVALDATAGMVAFIFMHDNFIFLGFYLLLSKLYLNSYLAILNARKTLRDKLDEPKSVHLSRIHSTINWRSGMEYDPERQRSNSQPTAAVLRSDNDTILDISLDASPVVEKSKDIAEYPYIARAY</sequence>
<keyword evidence="1" id="KW-1133">Transmembrane helix</keyword>
<name>A0AAD7A255_9AGAR</name>
<proteinExistence type="predicted"/>
<comment type="caution">
    <text evidence="3">The sequence shown here is derived from an EMBL/GenBank/DDBJ whole genome shotgun (WGS) entry which is preliminary data.</text>
</comment>
<reference evidence="3" key="1">
    <citation type="submission" date="2023-03" db="EMBL/GenBank/DDBJ databases">
        <title>Massive genome expansion in bonnet fungi (Mycena s.s.) driven by repeated elements and novel gene families across ecological guilds.</title>
        <authorList>
            <consortium name="Lawrence Berkeley National Laboratory"/>
            <person name="Harder C.B."/>
            <person name="Miyauchi S."/>
            <person name="Viragh M."/>
            <person name="Kuo A."/>
            <person name="Thoen E."/>
            <person name="Andreopoulos B."/>
            <person name="Lu D."/>
            <person name="Skrede I."/>
            <person name="Drula E."/>
            <person name="Henrissat B."/>
            <person name="Morin E."/>
            <person name="Kohler A."/>
            <person name="Barry K."/>
            <person name="LaButti K."/>
            <person name="Morin E."/>
            <person name="Salamov A."/>
            <person name="Lipzen A."/>
            <person name="Mereny Z."/>
            <person name="Hegedus B."/>
            <person name="Baldrian P."/>
            <person name="Stursova M."/>
            <person name="Weitz H."/>
            <person name="Taylor A."/>
            <person name="Grigoriev I.V."/>
            <person name="Nagy L.G."/>
            <person name="Martin F."/>
            <person name="Kauserud H."/>
        </authorList>
    </citation>
    <scope>NUCLEOTIDE SEQUENCE</scope>
    <source>
        <strain evidence="3">CBHHK002</strain>
    </source>
</reference>
<protein>
    <recommendedName>
        <fullName evidence="2">DUF6534 domain-containing protein</fullName>
    </recommendedName>
</protein>
<feature type="transmembrane region" description="Helical" evidence="1">
    <location>
        <begin position="235"/>
        <end position="255"/>
    </location>
</feature>
<dbReference type="EMBL" id="JARIHO010000018">
    <property type="protein sequence ID" value="KAJ7347969.1"/>
    <property type="molecule type" value="Genomic_DNA"/>
</dbReference>
<feature type="transmembrane region" description="Helical" evidence="1">
    <location>
        <begin position="167"/>
        <end position="189"/>
    </location>
</feature>
<keyword evidence="4" id="KW-1185">Reference proteome</keyword>
<evidence type="ECO:0000256" key="1">
    <source>
        <dbReference type="SAM" id="Phobius"/>
    </source>
</evidence>
<feature type="domain" description="DUF6534" evidence="2">
    <location>
        <begin position="176"/>
        <end position="260"/>
    </location>
</feature>
<evidence type="ECO:0000259" key="2">
    <source>
        <dbReference type="Pfam" id="PF20152"/>
    </source>
</evidence>